<evidence type="ECO:0000256" key="1">
    <source>
        <dbReference type="ARBA" id="ARBA00004308"/>
    </source>
</evidence>
<keyword evidence="7" id="KW-0812">Transmembrane</keyword>
<comment type="similarity">
    <text evidence="3">Belongs to the GASK family.</text>
</comment>
<comment type="subcellular location">
    <subcellularLocation>
        <location evidence="1">Endomembrane system</location>
    </subcellularLocation>
    <subcellularLocation>
        <location evidence="2">Golgi apparatus</location>
    </subcellularLocation>
</comment>
<evidence type="ECO:0000256" key="3">
    <source>
        <dbReference type="ARBA" id="ARBA00007691"/>
    </source>
</evidence>
<keyword evidence="9" id="KW-1185">Reference proteome</keyword>
<feature type="transmembrane region" description="Helical" evidence="7">
    <location>
        <begin position="6"/>
        <end position="26"/>
    </location>
</feature>
<organism evidence="8 9">
    <name type="scientific">Pelusios castaneus</name>
    <name type="common">West African mud turtle</name>
    <dbReference type="NCBI Taxonomy" id="367368"/>
    <lineage>
        <taxon>Eukaryota</taxon>
        <taxon>Metazoa</taxon>
        <taxon>Chordata</taxon>
        <taxon>Craniata</taxon>
        <taxon>Vertebrata</taxon>
        <taxon>Euteleostomi</taxon>
        <taxon>Archelosauria</taxon>
        <taxon>Testudinata</taxon>
        <taxon>Testudines</taxon>
        <taxon>Pleurodira</taxon>
        <taxon>Pelomedusidae</taxon>
        <taxon>Pelusios</taxon>
    </lineage>
</organism>
<proteinExistence type="inferred from homology"/>
<reference evidence="8" key="1">
    <citation type="submission" date="2025-08" db="UniProtKB">
        <authorList>
            <consortium name="Ensembl"/>
        </authorList>
    </citation>
    <scope>IDENTIFICATION</scope>
</reference>
<dbReference type="Pfam" id="PF15051">
    <property type="entry name" value="FAM198"/>
    <property type="match status" value="1"/>
</dbReference>
<evidence type="ECO:0000313" key="9">
    <source>
        <dbReference type="Proteomes" id="UP000694393"/>
    </source>
</evidence>
<dbReference type="Ensembl" id="ENSPCET00000008481.1">
    <property type="protein sequence ID" value="ENSPCEP00000008195.1"/>
    <property type="gene ID" value="ENSPCEG00000006603.1"/>
</dbReference>
<feature type="region of interest" description="Disordered" evidence="6">
    <location>
        <begin position="164"/>
        <end position="189"/>
    </location>
</feature>
<name>A0A8C8RQI0_9SAUR</name>
<reference evidence="8" key="2">
    <citation type="submission" date="2025-09" db="UniProtKB">
        <authorList>
            <consortium name="Ensembl"/>
        </authorList>
    </citation>
    <scope>IDENTIFICATION</scope>
</reference>
<dbReference type="GO" id="GO:0005794">
    <property type="term" value="C:Golgi apparatus"/>
    <property type="evidence" value="ECO:0007669"/>
    <property type="project" value="UniProtKB-SubCell"/>
</dbReference>
<accession>A0A8C8RQI0</accession>
<evidence type="ECO:0000256" key="4">
    <source>
        <dbReference type="ARBA" id="ARBA00023034"/>
    </source>
</evidence>
<keyword evidence="5 7" id="KW-0472">Membrane</keyword>
<evidence type="ECO:0000256" key="5">
    <source>
        <dbReference type="ARBA" id="ARBA00023136"/>
    </source>
</evidence>
<evidence type="ECO:0000313" key="8">
    <source>
        <dbReference type="Ensembl" id="ENSPCEP00000008195.1"/>
    </source>
</evidence>
<evidence type="ECO:0000256" key="2">
    <source>
        <dbReference type="ARBA" id="ARBA00004555"/>
    </source>
</evidence>
<dbReference type="InterPro" id="IPR029207">
    <property type="entry name" value="FAM198"/>
</dbReference>
<dbReference type="Proteomes" id="UP000694393">
    <property type="component" value="Unplaced"/>
</dbReference>
<keyword evidence="7" id="KW-1133">Transmembrane helix</keyword>
<feature type="transmembrane region" description="Helical" evidence="7">
    <location>
        <begin position="38"/>
        <end position="59"/>
    </location>
</feature>
<protein>
    <submittedName>
        <fullName evidence="8">Golgi associated kinase 1B</fullName>
    </submittedName>
</protein>
<sequence length="536" mass="60430">MTFLDQPGQIINWFVCLLCTPRVLRLWSCRRLRTRRNLLLGIACVIYLGFLVSQVGHILPQHRAGRQKVKSRSLQDAGQTPFLGIPLDGTLSPPDFQGLQVGGSGTAVPPNVVYITLRSKRSKPTNIRGSVKPKLRKKHAVPLPYGQRFPVGVTGQEETLAQQHGSSSHSVKIRGPAVAPEPPKHQLEKQWDGEREVLGRGHLRNVGVSGGVNVQPKAPESNIRIYSERSPSWLSKDDILSMRLLADTQIDSIQEAPSQQGVLLVFERSPSGMGAACSQGYCGLMKRSLDMSEVFAFHLDRILGLNKTLPSVSRKSEFIQAGLPCPVVLWDSSLALTNNRTHSSVKLNWGAYQQLLKQKCWQNGKVPKAELGCTEIHHHEWSKMALFDFLLQVYNRLDKNCCGFKPRKEDSCVQKGLKLKCEDQDSIDLMHIIQRRHDPRHLVFIDNKGFFDRSEDNLNFKILQGIKEFPETAISVLKSQRLREKLLQSLFLDRVYWESQGGRRGIEKLIDVIERRAKILLTYINAHGAKVLPMNE</sequence>
<dbReference type="PANTHER" id="PTHR15905:SF1">
    <property type="entry name" value="GOLGI-ASSOCIATED KINASE 1B"/>
    <property type="match status" value="1"/>
</dbReference>
<evidence type="ECO:0000256" key="7">
    <source>
        <dbReference type="SAM" id="Phobius"/>
    </source>
</evidence>
<evidence type="ECO:0000256" key="6">
    <source>
        <dbReference type="SAM" id="MobiDB-lite"/>
    </source>
</evidence>
<keyword evidence="4" id="KW-0333">Golgi apparatus</keyword>
<dbReference type="AlphaFoldDB" id="A0A8C8RQI0"/>
<dbReference type="PANTHER" id="PTHR15905">
    <property type="entry name" value="GOLGI-ASSOCIATED KINASE 1B-RELATED"/>
    <property type="match status" value="1"/>
</dbReference>